<dbReference type="InterPro" id="IPR050660">
    <property type="entry name" value="NEK_Ser/Thr_kinase"/>
</dbReference>
<feature type="region of interest" description="Disordered" evidence="9">
    <location>
        <begin position="355"/>
        <end position="375"/>
    </location>
</feature>
<keyword evidence="6" id="KW-0067">ATP-binding</keyword>
<sequence length="375" mass="42809">MRKGGLAPFLLANSAHGGDLATDYPKRYTKRRKIGDGSEGWVELWEHMDSETMIAVKVIRARQAMPREVEILKDLPPHKSIVQLFAYFQKLPQADADCMLFEYCPAGDLFDLQQTMWRKSKSIFSEAFMWAIFRQIAEALAFLHEGLGCEDPHNADIWRPVVHRDVKLENVFISSLGVKDDLSSLKIKLGDFGLSAFYHPNDSKMPGAWGTSILWPPEQTWEGREATPAGDVWAIGCIVHELAHGFPPVVDPELTERFMQKLPDAQTPPASWSPSKKKSYWASITERKPLPINLDWSQHVFDKRRNRPTPKYSDELNACMQMALTMNVKDRPAAGQLKESIEEQEAAFHFKELENESKTMEKEMNGDSSEEDFYF</sequence>
<evidence type="ECO:0000256" key="8">
    <source>
        <dbReference type="ARBA" id="ARBA00048679"/>
    </source>
</evidence>
<dbReference type="AlphaFoldDB" id="A0A6A5U9M1"/>
<keyword evidence="2" id="KW-0723">Serine/threonine-protein kinase</keyword>
<evidence type="ECO:0000313" key="11">
    <source>
        <dbReference type="EMBL" id="KAF1961020.1"/>
    </source>
</evidence>
<evidence type="ECO:0000256" key="5">
    <source>
        <dbReference type="ARBA" id="ARBA00022777"/>
    </source>
</evidence>
<dbReference type="EC" id="2.7.11.1" evidence="1"/>
<dbReference type="Gene3D" id="1.10.510.10">
    <property type="entry name" value="Transferase(Phosphotransferase) domain 1"/>
    <property type="match status" value="1"/>
</dbReference>
<comment type="catalytic activity">
    <reaction evidence="7">
        <text>L-threonyl-[protein] + ATP = O-phospho-L-threonyl-[protein] + ADP + H(+)</text>
        <dbReference type="Rhea" id="RHEA:46608"/>
        <dbReference type="Rhea" id="RHEA-COMP:11060"/>
        <dbReference type="Rhea" id="RHEA-COMP:11605"/>
        <dbReference type="ChEBI" id="CHEBI:15378"/>
        <dbReference type="ChEBI" id="CHEBI:30013"/>
        <dbReference type="ChEBI" id="CHEBI:30616"/>
        <dbReference type="ChEBI" id="CHEBI:61977"/>
        <dbReference type="ChEBI" id="CHEBI:456216"/>
        <dbReference type="EC" id="2.7.11.1"/>
    </reaction>
</comment>
<dbReference type="PANTHER" id="PTHR43671">
    <property type="entry name" value="SERINE/THREONINE-PROTEIN KINASE NEK"/>
    <property type="match status" value="1"/>
</dbReference>
<evidence type="ECO:0000256" key="4">
    <source>
        <dbReference type="ARBA" id="ARBA00022741"/>
    </source>
</evidence>
<dbReference type="SUPFAM" id="SSF56112">
    <property type="entry name" value="Protein kinase-like (PK-like)"/>
    <property type="match status" value="1"/>
</dbReference>
<dbReference type="GO" id="GO:0005634">
    <property type="term" value="C:nucleus"/>
    <property type="evidence" value="ECO:0007669"/>
    <property type="project" value="TreeGrafter"/>
</dbReference>
<evidence type="ECO:0000313" key="12">
    <source>
        <dbReference type="Proteomes" id="UP000800035"/>
    </source>
</evidence>
<accession>A0A6A5U9M1</accession>
<protein>
    <recommendedName>
        <fullName evidence="1">non-specific serine/threonine protein kinase</fullName>
        <ecNumber evidence="1">2.7.11.1</ecNumber>
    </recommendedName>
</protein>
<dbReference type="Proteomes" id="UP000800035">
    <property type="component" value="Unassembled WGS sequence"/>
</dbReference>
<keyword evidence="5 11" id="KW-0418">Kinase</keyword>
<keyword evidence="4" id="KW-0547">Nucleotide-binding</keyword>
<dbReference type="EMBL" id="ML976982">
    <property type="protein sequence ID" value="KAF1961020.1"/>
    <property type="molecule type" value="Genomic_DNA"/>
</dbReference>
<proteinExistence type="predicted"/>
<dbReference type="InterPro" id="IPR011009">
    <property type="entry name" value="Kinase-like_dom_sf"/>
</dbReference>
<name>A0A6A5U9M1_9PLEO</name>
<keyword evidence="3" id="KW-0808">Transferase</keyword>
<dbReference type="GO" id="GO:0005524">
    <property type="term" value="F:ATP binding"/>
    <property type="evidence" value="ECO:0007669"/>
    <property type="project" value="UniProtKB-KW"/>
</dbReference>
<dbReference type="SMART" id="SM00220">
    <property type="entry name" value="S_TKc"/>
    <property type="match status" value="1"/>
</dbReference>
<dbReference type="PANTHER" id="PTHR43671:SF98">
    <property type="entry name" value="SERINE_THREONINE-PROTEIN KINASE NEK11"/>
    <property type="match status" value="1"/>
</dbReference>
<evidence type="ECO:0000256" key="7">
    <source>
        <dbReference type="ARBA" id="ARBA00047899"/>
    </source>
</evidence>
<evidence type="ECO:0000259" key="10">
    <source>
        <dbReference type="PROSITE" id="PS50011"/>
    </source>
</evidence>
<dbReference type="OrthoDB" id="310217at2759"/>
<feature type="compositionally biased region" description="Basic and acidic residues" evidence="9">
    <location>
        <begin position="355"/>
        <end position="365"/>
    </location>
</feature>
<comment type="catalytic activity">
    <reaction evidence="8">
        <text>L-seryl-[protein] + ATP = O-phospho-L-seryl-[protein] + ADP + H(+)</text>
        <dbReference type="Rhea" id="RHEA:17989"/>
        <dbReference type="Rhea" id="RHEA-COMP:9863"/>
        <dbReference type="Rhea" id="RHEA-COMP:11604"/>
        <dbReference type="ChEBI" id="CHEBI:15378"/>
        <dbReference type="ChEBI" id="CHEBI:29999"/>
        <dbReference type="ChEBI" id="CHEBI:30616"/>
        <dbReference type="ChEBI" id="CHEBI:83421"/>
        <dbReference type="ChEBI" id="CHEBI:456216"/>
        <dbReference type="EC" id="2.7.11.1"/>
    </reaction>
</comment>
<dbReference type="GO" id="GO:0004674">
    <property type="term" value="F:protein serine/threonine kinase activity"/>
    <property type="evidence" value="ECO:0007669"/>
    <property type="project" value="UniProtKB-KW"/>
</dbReference>
<keyword evidence="12" id="KW-1185">Reference proteome</keyword>
<dbReference type="Gene3D" id="3.30.200.20">
    <property type="entry name" value="Phosphorylase Kinase, domain 1"/>
    <property type="match status" value="1"/>
</dbReference>
<evidence type="ECO:0000256" key="3">
    <source>
        <dbReference type="ARBA" id="ARBA00022679"/>
    </source>
</evidence>
<organism evidence="11 12">
    <name type="scientific">Byssothecium circinans</name>
    <dbReference type="NCBI Taxonomy" id="147558"/>
    <lineage>
        <taxon>Eukaryota</taxon>
        <taxon>Fungi</taxon>
        <taxon>Dikarya</taxon>
        <taxon>Ascomycota</taxon>
        <taxon>Pezizomycotina</taxon>
        <taxon>Dothideomycetes</taxon>
        <taxon>Pleosporomycetidae</taxon>
        <taxon>Pleosporales</taxon>
        <taxon>Massarineae</taxon>
        <taxon>Massarinaceae</taxon>
        <taxon>Byssothecium</taxon>
    </lineage>
</organism>
<dbReference type="CDD" id="cd00180">
    <property type="entry name" value="PKc"/>
    <property type="match status" value="1"/>
</dbReference>
<evidence type="ECO:0000256" key="1">
    <source>
        <dbReference type="ARBA" id="ARBA00012513"/>
    </source>
</evidence>
<dbReference type="Pfam" id="PF00069">
    <property type="entry name" value="Pkinase"/>
    <property type="match status" value="1"/>
</dbReference>
<evidence type="ECO:0000256" key="2">
    <source>
        <dbReference type="ARBA" id="ARBA00022527"/>
    </source>
</evidence>
<dbReference type="PROSITE" id="PS00108">
    <property type="entry name" value="PROTEIN_KINASE_ST"/>
    <property type="match status" value="1"/>
</dbReference>
<dbReference type="InterPro" id="IPR008271">
    <property type="entry name" value="Ser/Thr_kinase_AS"/>
</dbReference>
<evidence type="ECO:0000256" key="9">
    <source>
        <dbReference type="SAM" id="MobiDB-lite"/>
    </source>
</evidence>
<reference evidence="11" key="1">
    <citation type="journal article" date="2020" name="Stud. Mycol.">
        <title>101 Dothideomycetes genomes: a test case for predicting lifestyles and emergence of pathogens.</title>
        <authorList>
            <person name="Haridas S."/>
            <person name="Albert R."/>
            <person name="Binder M."/>
            <person name="Bloem J."/>
            <person name="Labutti K."/>
            <person name="Salamov A."/>
            <person name="Andreopoulos B."/>
            <person name="Baker S."/>
            <person name="Barry K."/>
            <person name="Bills G."/>
            <person name="Bluhm B."/>
            <person name="Cannon C."/>
            <person name="Castanera R."/>
            <person name="Culley D."/>
            <person name="Daum C."/>
            <person name="Ezra D."/>
            <person name="Gonzalez J."/>
            <person name="Henrissat B."/>
            <person name="Kuo A."/>
            <person name="Liang C."/>
            <person name="Lipzen A."/>
            <person name="Lutzoni F."/>
            <person name="Magnuson J."/>
            <person name="Mondo S."/>
            <person name="Nolan M."/>
            <person name="Ohm R."/>
            <person name="Pangilinan J."/>
            <person name="Park H.-J."/>
            <person name="Ramirez L."/>
            <person name="Alfaro M."/>
            <person name="Sun H."/>
            <person name="Tritt A."/>
            <person name="Yoshinaga Y."/>
            <person name="Zwiers L.-H."/>
            <person name="Turgeon B."/>
            <person name="Goodwin S."/>
            <person name="Spatafora J."/>
            <person name="Crous P."/>
            <person name="Grigoriev I."/>
        </authorList>
    </citation>
    <scope>NUCLEOTIDE SEQUENCE</scope>
    <source>
        <strain evidence="11">CBS 675.92</strain>
    </source>
</reference>
<gene>
    <name evidence="11" type="ORF">CC80DRAFT_403842</name>
</gene>
<evidence type="ECO:0000256" key="6">
    <source>
        <dbReference type="ARBA" id="ARBA00022840"/>
    </source>
</evidence>
<feature type="domain" description="Protein kinase" evidence="10">
    <location>
        <begin position="28"/>
        <end position="348"/>
    </location>
</feature>
<dbReference type="InterPro" id="IPR000719">
    <property type="entry name" value="Prot_kinase_dom"/>
</dbReference>
<dbReference type="PROSITE" id="PS50011">
    <property type="entry name" value="PROTEIN_KINASE_DOM"/>
    <property type="match status" value="1"/>
</dbReference>